<evidence type="ECO:0000256" key="1">
    <source>
        <dbReference type="ARBA" id="ARBA00023054"/>
    </source>
</evidence>
<feature type="region of interest" description="Disordered" evidence="2">
    <location>
        <begin position="516"/>
        <end position="541"/>
    </location>
</feature>
<dbReference type="AlphaFoldDB" id="A0AAW2B4L3"/>
<feature type="region of interest" description="Disordered" evidence="2">
    <location>
        <begin position="263"/>
        <end position="329"/>
    </location>
</feature>
<organism evidence="3 4">
    <name type="scientific">Culter alburnus</name>
    <name type="common">Topmouth culter</name>
    <dbReference type="NCBI Taxonomy" id="194366"/>
    <lineage>
        <taxon>Eukaryota</taxon>
        <taxon>Metazoa</taxon>
        <taxon>Chordata</taxon>
        <taxon>Craniata</taxon>
        <taxon>Vertebrata</taxon>
        <taxon>Euteleostomi</taxon>
        <taxon>Actinopterygii</taxon>
        <taxon>Neopterygii</taxon>
        <taxon>Teleostei</taxon>
        <taxon>Ostariophysi</taxon>
        <taxon>Cypriniformes</taxon>
        <taxon>Xenocyprididae</taxon>
        <taxon>Xenocypridinae</taxon>
        <taxon>Culter</taxon>
    </lineage>
</organism>
<feature type="compositionally biased region" description="Basic and acidic residues" evidence="2">
    <location>
        <begin position="310"/>
        <end position="329"/>
    </location>
</feature>
<keyword evidence="1" id="KW-0175">Coiled coil</keyword>
<keyword evidence="4" id="KW-1185">Reference proteome</keyword>
<feature type="compositionally biased region" description="Polar residues" evidence="2">
    <location>
        <begin position="1084"/>
        <end position="1101"/>
    </location>
</feature>
<accession>A0AAW2B4L3</accession>
<feature type="region of interest" description="Disordered" evidence="2">
    <location>
        <begin position="460"/>
        <end position="485"/>
    </location>
</feature>
<dbReference type="PANTHER" id="PTHR18870:SF8">
    <property type="entry name" value="PROTEIN FAM184B"/>
    <property type="match status" value="1"/>
</dbReference>
<dbReference type="Proteomes" id="UP001479290">
    <property type="component" value="Unassembled WGS sequence"/>
</dbReference>
<reference evidence="3 4" key="1">
    <citation type="submission" date="2024-05" db="EMBL/GenBank/DDBJ databases">
        <title>A high-quality chromosomal-level genome assembly of Topmouth culter (Culter alburnus).</title>
        <authorList>
            <person name="Zhao H."/>
        </authorList>
    </citation>
    <scope>NUCLEOTIDE SEQUENCE [LARGE SCALE GENOMIC DNA]</scope>
    <source>
        <strain evidence="3">CATC2023</strain>
        <tissue evidence="3">Muscle</tissue>
    </source>
</reference>
<evidence type="ECO:0000313" key="3">
    <source>
        <dbReference type="EMBL" id="KAK9980915.1"/>
    </source>
</evidence>
<comment type="caution">
    <text evidence="3">The sequence shown here is derived from an EMBL/GenBank/DDBJ whole genome shotgun (WGS) entry which is preliminary data.</text>
</comment>
<feature type="compositionally biased region" description="Polar residues" evidence="2">
    <location>
        <begin position="69"/>
        <end position="87"/>
    </location>
</feature>
<protein>
    <recommendedName>
        <fullName evidence="5">Protein FAM184B</fullName>
    </recommendedName>
</protein>
<feature type="compositionally biased region" description="Basic and acidic residues" evidence="2">
    <location>
        <begin position="765"/>
        <end position="775"/>
    </location>
</feature>
<name>A0AAW2B4L3_CULAL</name>
<evidence type="ECO:0000256" key="2">
    <source>
        <dbReference type="SAM" id="MobiDB-lite"/>
    </source>
</evidence>
<feature type="region of interest" description="Disordered" evidence="2">
    <location>
        <begin position="1065"/>
        <end position="1132"/>
    </location>
</feature>
<feature type="compositionally biased region" description="Polar residues" evidence="2">
    <location>
        <begin position="278"/>
        <end position="290"/>
    </location>
</feature>
<dbReference type="EMBL" id="JAWDJR010000001">
    <property type="protein sequence ID" value="KAK9980915.1"/>
    <property type="molecule type" value="Genomic_DNA"/>
</dbReference>
<gene>
    <name evidence="3" type="ORF">ABG768_000497</name>
</gene>
<evidence type="ECO:0008006" key="5">
    <source>
        <dbReference type="Google" id="ProtNLM"/>
    </source>
</evidence>
<proteinExistence type="predicted"/>
<feature type="compositionally biased region" description="Basic and acidic residues" evidence="2">
    <location>
        <begin position="263"/>
        <end position="276"/>
    </location>
</feature>
<dbReference type="PANTHER" id="PTHR18870">
    <property type="entry name" value="PROTEIN TAG-278-RELATED"/>
    <property type="match status" value="1"/>
</dbReference>
<evidence type="ECO:0000313" key="4">
    <source>
        <dbReference type="Proteomes" id="UP001479290"/>
    </source>
</evidence>
<sequence length="1164" mass="138390">MASSSGKMNQPPGGSGACNGTAIADIPNVNVDQEMYDYQMHTKMCKKIAQLTKVIYSLNTKNEEQEATLQSLRRVATETQGSLQPTAGQDEEEEESASILRTRLLELQATVEEVEERGQRAEIEYVERIAVLTQETSDLRRDYQNLQTDRDNQHKLLQKTQEENKRLENECQELRRARDEERKREEEEKMHRVEEERKREIEERNRETEERNRESRERKRVEDEFEERLKTVRKELQALREEKEKAEKEWKRDVEEWKKRVKDMEEERREEQEAAKKTLQQSLNEHINQWHQREQENRKSQNATLQQRLRKAETDLEVREQRLNESNRHCSKLQERVEDLEEQLEDGRRRVAEAEGVAKKAEEELAVAKERLLLQENELQSKSEELMSQSSSQVRFSAEVEELRSQLSRLNIRNKELELQNSGRSNDHARMLKQHADALSSMRLELQRAHTEEIRRLQQEVENERKNDRQELEEEKKQVQQKMEEEKVRLKEQLRKALEEVIRKHASELRHAHAMLDAEKKKTQQAEEQMKTGEEERKGLETEREELHKQLQLSNTEIAKLEGVIQMLEREREEEKERAKEREKECAEVERQSAYGLECVQVKEELENMHRSMQQIQEEFAAQKEVLQAEISALQQERDILQQSNHGIEERIRLQFEKQFSDQIVELKREREEEIRNMNQQWQYRVEELQTQLEERRALSEKLEGERERRYGNGEMERMKQEIQKTRDMNSSLRSQLHSTIQEKERLIRQQLQVVKEEDEDEEDGKATGEREEEREKWGWREREEELLRVERLNHQRALQALETQANEELQSEKQRLLTQHKLQLDKQKAELTQQHTEWVRQVTQRHMQQIEDLQNEIHTHTQMMALQQDLKQQNRLQSLERQLDEKSSEVQELKRENEDLKERMSAMSAQREEQDDHKHKHKSFLDERDAAGEADGSDHRNSMESVKREHRMEIQTIISDFSTAQTRLQGRIVALETELREREERGKRRVEDLHTIAKLQDKLSERDQLIKSLVEDLHQLSQHPPHCSDEILKPYDSRTQAGTLTPTMKKKGVEETSIPNLCSYDGGSPKAKCSPVERGLPSLDQSGRGTPLTRTHTPTSPHAEHRASIRHSRPPSQEVRHQPQLKINYNQHIRTPAEQRVIETGSDGQDPQKQEWFTKYFSF</sequence>
<feature type="region of interest" description="Disordered" evidence="2">
    <location>
        <begin position="753"/>
        <end position="775"/>
    </location>
</feature>
<dbReference type="PROSITE" id="PS51257">
    <property type="entry name" value="PROKAR_LIPOPROTEIN"/>
    <property type="match status" value="1"/>
</dbReference>
<feature type="region of interest" description="Disordered" evidence="2">
    <location>
        <begin position="69"/>
        <end position="96"/>
    </location>
</feature>
<feature type="region of interest" description="Disordered" evidence="2">
    <location>
        <begin position="175"/>
        <end position="224"/>
    </location>
</feature>
<feature type="region of interest" description="Disordered" evidence="2">
    <location>
        <begin position="882"/>
        <end position="948"/>
    </location>
</feature>